<evidence type="ECO:0000313" key="2">
    <source>
        <dbReference type="Proteomes" id="UP000387223"/>
    </source>
</evidence>
<accession>A0A5M3PZ18</accession>
<comment type="caution">
    <text evidence="1">The sequence shown here is derived from an EMBL/GenBank/DDBJ whole genome shotgun (WGS) entry which is preliminary data.</text>
</comment>
<name>A0A5M3PZ18_9GAMM</name>
<dbReference type="EMBL" id="BGZI01000007">
    <property type="protein sequence ID" value="GBO87979.1"/>
    <property type="molecule type" value="Genomic_DNA"/>
</dbReference>
<proteinExistence type="predicted"/>
<protein>
    <submittedName>
        <fullName evidence="1">Uncharacterized protein</fullName>
    </submittedName>
</protein>
<dbReference type="Proteomes" id="UP000387223">
    <property type="component" value="Unassembled WGS sequence"/>
</dbReference>
<sequence>MLAEGMVGLSKTRCKYLPVRSVAPSLALHGFGKPDHPLRPYLFDASIVTESTDLEGFALYRNSL</sequence>
<reference evidence="1 2" key="1">
    <citation type="journal article" date="2019" name="J. Gen. Appl. Microbiol.">
        <title>Aerobic degradation of cis-dichloroethene by the marine bacterium Marinobacter salsuginis strain 5N-3.</title>
        <authorList>
            <person name="Inoue Y."/>
            <person name="Fukunaga Y."/>
            <person name="Katsumata H."/>
            <person name="Ohji S."/>
            <person name="Hosoyama A."/>
            <person name="Mori K."/>
            <person name="Ando K."/>
        </authorList>
    </citation>
    <scope>NUCLEOTIDE SEQUENCE [LARGE SCALE GENOMIC DNA]</scope>
    <source>
        <strain evidence="1 2">NBRC 109114</strain>
    </source>
</reference>
<evidence type="ECO:0000313" key="1">
    <source>
        <dbReference type="EMBL" id="GBO87979.1"/>
    </source>
</evidence>
<gene>
    <name evidence="1" type="ORF">MSSD14B_16470</name>
</gene>
<dbReference type="AlphaFoldDB" id="A0A5M3PZ18"/>
<organism evidence="1 2">
    <name type="scientific">Marinobacter salsuginis</name>
    <dbReference type="NCBI Taxonomy" id="418719"/>
    <lineage>
        <taxon>Bacteria</taxon>
        <taxon>Pseudomonadati</taxon>
        <taxon>Pseudomonadota</taxon>
        <taxon>Gammaproteobacteria</taxon>
        <taxon>Pseudomonadales</taxon>
        <taxon>Marinobacteraceae</taxon>
        <taxon>Marinobacter</taxon>
    </lineage>
</organism>